<name>A0A4Y8ZVJ7_9SPHN</name>
<dbReference type="Proteomes" id="UP000298213">
    <property type="component" value="Unassembled WGS sequence"/>
</dbReference>
<dbReference type="RefSeq" id="WP_135083205.1">
    <property type="nucleotide sequence ID" value="NZ_SPDV01000002.1"/>
</dbReference>
<organism evidence="3 4">
    <name type="scientific">Sphingomonas parva</name>
    <dbReference type="NCBI Taxonomy" id="2555898"/>
    <lineage>
        <taxon>Bacteria</taxon>
        <taxon>Pseudomonadati</taxon>
        <taxon>Pseudomonadota</taxon>
        <taxon>Alphaproteobacteria</taxon>
        <taxon>Sphingomonadales</taxon>
        <taxon>Sphingomonadaceae</taxon>
        <taxon>Sphingomonas</taxon>
    </lineage>
</organism>
<reference evidence="3 4" key="1">
    <citation type="submission" date="2019-03" db="EMBL/GenBank/DDBJ databases">
        <title>Genome sequence of Sphingomonas sp. 17J27-24.</title>
        <authorList>
            <person name="Kim M."/>
            <person name="Maeng S."/>
            <person name="Sathiyaraj S."/>
        </authorList>
    </citation>
    <scope>NUCLEOTIDE SEQUENCE [LARGE SCALE GENOMIC DNA]</scope>
    <source>
        <strain evidence="3 4">17J27-24</strain>
    </source>
</reference>
<evidence type="ECO:0000259" key="2">
    <source>
        <dbReference type="SMART" id="SM00912"/>
    </source>
</evidence>
<dbReference type="SMART" id="SM00912">
    <property type="entry name" value="Haemagg_act"/>
    <property type="match status" value="1"/>
</dbReference>
<dbReference type="OrthoDB" id="218680at2"/>
<dbReference type="InterPro" id="IPR012334">
    <property type="entry name" value="Pectin_lyas_fold"/>
</dbReference>
<dbReference type="Pfam" id="PF05860">
    <property type="entry name" value="TPS"/>
    <property type="match status" value="1"/>
</dbReference>
<feature type="signal peptide" evidence="1">
    <location>
        <begin position="1"/>
        <end position="19"/>
    </location>
</feature>
<evidence type="ECO:0000313" key="3">
    <source>
        <dbReference type="EMBL" id="TFI60048.1"/>
    </source>
</evidence>
<protein>
    <submittedName>
        <fullName evidence="3">Filamentous hemagglutinin N-terminal domain-containing protein</fullName>
    </submittedName>
</protein>
<keyword evidence="4" id="KW-1185">Reference proteome</keyword>
<dbReference type="InterPro" id="IPR008638">
    <property type="entry name" value="FhaB/CdiA-like_TPS"/>
</dbReference>
<proteinExistence type="predicted"/>
<dbReference type="AlphaFoldDB" id="A0A4Y8ZVJ7"/>
<dbReference type="Gene3D" id="2.160.20.10">
    <property type="entry name" value="Single-stranded right-handed beta-helix, Pectin lyase-like"/>
    <property type="match status" value="2"/>
</dbReference>
<feature type="domain" description="Filamentous haemagglutinin FhaB/tRNA nuclease CdiA-like TPS" evidence="2">
    <location>
        <begin position="31"/>
        <end position="148"/>
    </location>
</feature>
<dbReference type="InterPro" id="IPR011050">
    <property type="entry name" value="Pectin_lyase_fold/virulence"/>
</dbReference>
<feature type="chain" id="PRO_5021199705" evidence="1">
    <location>
        <begin position="20"/>
        <end position="1084"/>
    </location>
</feature>
<evidence type="ECO:0000256" key="1">
    <source>
        <dbReference type="SAM" id="SignalP"/>
    </source>
</evidence>
<dbReference type="EMBL" id="SPDV01000002">
    <property type="protein sequence ID" value="TFI60048.1"/>
    <property type="molecule type" value="Genomic_DNA"/>
</dbReference>
<dbReference type="SUPFAM" id="SSF51126">
    <property type="entry name" value="Pectin lyase-like"/>
    <property type="match status" value="1"/>
</dbReference>
<evidence type="ECO:0000313" key="4">
    <source>
        <dbReference type="Proteomes" id="UP000298213"/>
    </source>
</evidence>
<dbReference type="NCBIfam" id="TIGR01901">
    <property type="entry name" value="adhes_NPXG"/>
    <property type="match status" value="1"/>
</dbReference>
<sequence>MALRRLALLLLGVAGGATAQTAPPAVTTAIVPDGTLGTSVSSAGSVHTIDGGRQSGGNLFHSFGQFDLATGEVAQWTFSAGEPGAIANVINRVTGGDPSHLYGTLDSTALPNADFFFLNPAGIIFGPEAQLNVPAAAHVSTAGTLRFADGSAFAISTPGGSTLSVASPEGFGFLGNEGAILMAGTNAAFLPEPATVTLSASEIRITNATLSSAGFQLHGAGTAPGTFVPGTLSPGAGAVNLDGSFLVTTSTAGADGSIQVSGGAVRLEGSVLSAFSSPDANSGGIDILADSLALDNASNVITTGLGERSAGDIDVAARAISVTGGAEIASRSSDTGAPGEILLRGEDILLSNGSILSNPFGSGDAGVVELSGTRSVTLEEFSSISTDSNGSGDGGGVFVETPQLRLLDSFISADALGEGDAGGVFVAAGDAELVRSYMTSDAYDTGDGGIVHLAVPGTLTLQDGSYLTSNAYASGDSGGVLIDGGSVVLDRSAVVASASGDGEAFLIAFQLTGLLRLQNGSRIASNTLGRGSAGGVVVSAPKVEIVASQIQSEAYGDGDGGFIGFEVAERMTMEDGAELSSRSLGAGDAGGVGIEAPVLQLGMGTAITSTAEGDGRGGDVRLTVADRLAIDGGRVSAGAEGAGRGGNVAVEAKTIDLAFGSISADSGAFATGDAGDVTVAADTLNMGALSAITSNSGDAGDGGNVDVTVGRLSMASQATITSRSHGAGDGGSVTVRGGTATLVDSWVDSDAFGTGNGGAVTVALDALDMVRSRISSEAVDSGDAGTVAVKVTGALVMRNAEITTNTSGPGSAGDLTIEAGSLRMTERALIGSEATGEATGPSGNLELTAGRLEILDRSTLTTSTVNANPAGNIAVETERLLLSGQGSAISSENLSDEGGPAGNILISAGNATIAEGGRITTNSLQGAAGNILIDMPNSGYLRLIGAGAPGVLETSSGPGTGGLIVIDNPFAIVSHGGDILALGQSGGANVRISSNYFIASADRLNRVEVDGDLQFDNAIYDVSAGTVSPDLSVIDASGILRGQCTAVRSGSRLSQLGIRPIGPYGVRATPEPSADAVAPPGTCQ</sequence>
<gene>
    <name evidence="3" type="ORF">E2493_02030</name>
</gene>
<accession>A0A4Y8ZVJ7</accession>
<keyword evidence="1" id="KW-0732">Signal</keyword>
<comment type="caution">
    <text evidence="3">The sequence shown here is derived from an EMBL/GenBank/DDBJ whole genome shotgun (WGS) entry which is preliminary data.</text>
</comment>